<name>A0A2P2LJ46_RHIMU</name>
<accession>A0A2P2LJ46</accession>
<protein>
    <submittedName>
        <fullName evidence="1">Uncharacterized protein</fullName>
    </submittedName>
</protein>
<dbReference type="EMBL" id="GGEC01037495">
    <property type="protein sequence ID" value="MBX17979.1"/>
    <property type="molecule type" value="Transcribed_RNA"/>
</dbReference>
<evidence type="ECO:0000313" key="1">
    <source>
        <dbReference type="EMBL" id="MBX17979.1"/>
    </source>
</evidence>
<sequence>MNIHSDMPMHGFLGSYHHFELYSIAISCSFDIDRVIKCRLHHFYVSELHAS</sequence>
<proteinExistence type="predicted"/>
<dbReference type="AlphaFoldDB" id="A0A2P2LJ46"/>
<organism evidence="1">
    <name type="scientific">Rhizophora mucronata</name>
    <name type="common">Asiatic mangrove</name>
    <dbReference type="NCBI Taxonomy" id="61149"/>
    <lineage>
        <taxon>Eukaryota</taxon>
        <taxon>Viridiplantae</taxon>
        <taxon>Streptophyta</taxon>
        <taxon>Embryophyta</taxon>
        <taxon>Tracheophyta</taxon>
        <taxon>Spermatophyta</taxon>
        <taxon>Magnoliopsida</taxon>
        <taxon>eudicotyledons</taxon>
        <taxon>Gunneridae</taxon>
        <taxon>Pentapetalae</taxon>
        <taxon>rosids</taxon>
        <taxon>fabids</taxon>
        <taxon>Malpighiales</taxon>
        <taxon>Rhizophoraceae</taxon>
        <taxon>Rhizophora</taxon>
    </lineage>
</organism>
<reference evidence="1" key="1">
    <citation type="submission" date="2018-02" db="EMBL/GenBank/DDBJ databases">
        <title>Rhizophora mucronata_Transcriptome.</title>
        <authorList>
            <person name="Meera S.P."/>
            <person name="Sreeshan A."/>
            <person name="Augustine A."/>
        </authorList>
    </citation>
    <scope>NUCLEOTIDE SEQUENCE</scope>
    <source>
        <tissue evidence="1">Leaf</tissue>
    </source>
</reference>